<dbReference type="AlphaFoldDB" id="Q21HG6"/>
<proteinExistence type="predicted"/>
<dbReference type="GO" id="GO:0009016">
    <property type="term" value="F:succinyldiaminopimelate transaminase activity"/>
    <property type="evidence" value="ECO:0007669"/>
    <property type="project" value="InterPro"/>
</dbReference>
<dbReference type="GO" id="GO:0009089">
    <property type="term" value="P:lysine biosynthetic process via diaminopimelate"/>
    <property type="evidence" value="ECO:0007669"/>
    <property type="project" value="InterPro"/>
</dbReference>
<accession>Q21HG6</accession>
<feature type="domain" description="Aminotransferase class I/classII large" evidence="4">
    <location>
        <begin position="32"/>
        <end position="388"/>
    </location>
</feature>
<evidence type="ECO:0000313" key="6">
    <source>
        <dbReference type="Proteomes" id="UP000001947"/>
    </source>
</evidence>
<name>Q21HG6_SACD2</name>
<gene>
    <name evidence="5" type="ordered locus">Sde_2603</name>
</gene>
<keyword evidence="3 5" id="KW-0808">Transferase</keyword>
<dbReference type="PANTHER" id="PTHR42832">
    <property type="entry name" value="AMINO ACID AMINOTRANSFERASE"/>
    <property type="match status" value="1"/>
</dbReference>
<evidence type="ECO:0000256" key="1">
    <source>
        <dbReference type="ARBA" id="ARBA00001933"/>
    </source>
</evidence>
<keyword evidence="6" id="KW-1185">Reference proteome</keyword>
<dbReference type="NCBIfam" id="TIGR03538">
    <property type="entry name" value="DapC_gpp"/>
    <property type="match status" value="1"/>
</dbReference>
<dbReference type="eggNOG" id="COG0436">
    <property type="taxonomic scope" value="Bacteria"/>
</dbReference>
<dbReference type="GO" id="GO:0030170">
    <property type="term" value="F:pyridoxal phosphate binding"/>
    <property type="evidence" value="ECO:0007669"/>
    <property type="project" value="InterPro"/>
</dbReference>
<dbReference type="InterPro" id="IPR004839">
    <property type="entry name" value="Aminotransferase_I/II_large"/>
</dbReference>
<dbReference type="STRING" id="203122.Sde_2603"/>
<dbReference type="InterPro" id="IPR015424">
    <property type="entry name" value="PyrdxlP-dep_Trfase"/>
</dbReference>
<dbReference type="InterPro" id="IPR015421">
    <property type="entry name" value="PyrdxlP-dep_Trfase_major"/>
</dbReference>
<comment type="cofactor">
    <cofactor evidence="1">
        <name>pyridoxal 5'-phosphate</name>
        <dbReference type="ChEBI" id="CHEBI:597326"/>
    </cofactor>
</comment>
<evidence type="ECO:0000259" key="4">
    <source>
        <dbReference type="Pfam" id="PF00155"/>
    </source>
</evidence>
<dbReference type="InterPro" id="IPR015422">
    <property type="entry name" value="PyrdxlP-dep_Trfase_small"/>
</dbReference>
<dbReference type="SUPFAM" id="SSF53383">
    <property type="entry name" value="PLP-dependent transferases"/>
    <property type="match status" value="1"/>
</dbReference>
<evidence type="ECO:0000313" key="5">
    <source>
        <dbReference type="EMBL" id="ABD81863.1"/>
    </source>
</evidence>
<dbReference type="KEGG" id="sde:Sde_2603"/>
<protein>
    <submittedName>
        <fullName evidence="5">Aminotransferase</fullName>
        <ecNumber evidence="5">2.6.1.-</ecNumber>
    </submittedName>
</protein>
<dbReference type="Gene3D" id="3.90.1150.10">
    <property type="entry name" value="Aspartate Aminotransferase, domain 1"/>
    <property type="match status" value="1"/>
</dbReference>
<dbReference type="Gene3D" id="3.40.640.10">
    <property type="entry name" value="Type I PLP-dependent aspartate aminotransferase-like (Major domain)"/>
    <property type="match status" value="1"/>
</dbReference>
<organism evidence="5 6">
    <name type="scientific">Saccharophagus degradans (strain 2-40 / ATCC 43961 / DSM 17024)</name>
    <dbReference type="NCBI Taxonomy" id="203122"/>
    <lineage>
        <taxon>Bacteria</taxon>
        <taxon>Pseudomonadati</taxon>
        <taxon>Pseudomonadota</taxon>
        <taxon>Gammaproteobacteria</taxon>
        <taxon>Cellvibrionales</taxon>
        <taxon>Cellvibrionaceae</taxon>
        <taxon>Saccharophagus</taxon>
    </lineage>
</organism>
<dbReference type="InterPro" id="IPR019878">
    <property type="entry name" value="DapC_beta/gammaproteobac"/>
</dbReference>
<reference evidence="5 6" key="1">
    <citation type="journal article" date="2008" name="PLoS Genet.">
        <title>Complete genome sequence of the complex carbohydrate-degrading marine bacterium, Saccharophagus degradans strain 2-40 T.</title>
        <authorList>
            <person name="Weiner R.M."/>
            <person name="Taylor L.E.II."/>
            <person name="Henrissat B."/>
            <person name="Hauser L."/>
            <person name="Land M."/>
            <person name="Coutinho P.M."/>
            <person name="Rancurel C."/>
            <person name="Saunders E.H."/>
            <person name="Longmire A.G."/>
            <person name="Zhang H."/>
            <person name="Bayer E.A."/>
            <person name="Gilbert H.J."/>
            <person name="Larimer F."/>
            <person name="Zhulin I.B."/>
            <person name="Ekborg N.A."/>
            <person name="Lamed R."/>
            <person name="Richardson P.M."/>
            <person name="Borovok I."/>
            <person name="Hutcheson S."/>
        </authorList>
    </citation>
    <scope>NUCLEOTIDE SEQUENCE [LARGE SCALE GENOMIC DNA]</scope>
    <source>
        <strain evidence="6">2-40 / ATCC 43961 / DSM 17024</strain>
    </source>
</reference>
<dbReference type="Pfam" id="PF00155">
    <property type="entry name" value="Aminotran_1_2"/>
    <property type="match status" value="1"/>
</dbReference>
<dbReference type="PANTHER" id="PTHR42832:SF3">
    <property type="entry name" value="L-GLUTAMINE--4-(METHYLSULFANYL)-2-OXOBUTANOATE AMINOTRANSFERASE"/>
    <property type="match status" value="1"/>
</dbReference>
<evidence type="ECO:0000256" key="2">
    <source>
        <dbReference type="ARBA" id="ARBA00022576"/>
    </source>
</evidence>
<dbReference type="OrthoDB" id="9813612at2"/>
<dbReference type="GeneID" id="98614265"/>
<dbReference type="HOGENOM" id="CLU_017584_4_5_6"/>
<keyword evidence="2 5" id="KW-0032">Aminotransferase</keyword>
<dbReference type="InterPro" id="IPR050881">
    <property type="entry name" value="LL-DAP_aminotransferase"/>
</dbReference>
<dbReference type="EC" id="2.6.1.-" evidence="5"/>
<evidence type="ECO:0000256" key="3">
    <source>
        <dbReference type="ARBA" id="ARBA00022679"/>
    </source>
</evidence>
<dbReference type="Proteomes" id="UP000001947">
    <property type="component" value="Chromosome"/>
</dbReference>
<dbReference type="CDD" id="cd00609">
    <property type="entry name" value="AAT_like"/>
    <property type="match status" value="1"/>
</dbReference>
<sequence length="407" mass="44946">MNPDLSKLQPYPFEKLNALKATVSAPADKSHIALSIGEPKHQPPAFALKALTDNLARFANYPSTKGLPELRTAIANWANTRFNLQRATLDAEANVLPVNGTREALFAFAQACIDSSKADAKVLMPNPFYQIYEGAAFLAGAEPVFLNCLPENGFIPDFDAISEQTWQACQLLFICTPGNPTGAVMSRELLEKLIGLADKHNFIIASDECYSELYFDEANPPTGLLEACESLGKTDFKNCVVFHSLSKRSNLPGLRSGFVAGDAHIIDQFFQYRTYHGCAMSVPCQLASIAAWQDEAHVLENRNLYRQKFDAVIEILKDVLPVSTPDASFYLWPKTPIADTDFAQQLFAQQNVTVLPGRFLARDCDGVNPGENYVRLALVAELEECIEAAHRIKAFVQSLNQTLYTNS</sequence>
<dbReference type="EMBL" id="CP000282">
    <property type="protein sequence ID" value="ABD81863.1"/>
    <property type="molecule type" value="Genomic_DNA"/>
</dbReference>
<dbReference type="RefSeq" id="WP_011469080.1">
    <property type="nucleotide sequence ID" value="NC_007912.1"/>
</dbReference>